<gene>
    <name evidence="1" type="ORF">F1728_09745</name>
</gene>
<dbReference type="RefSeq" id="WP_155363945.1">
    <property type="nucleotide sequence ID" value="NZ_CP043930.1"/>
</dbReference>
<organism evidence="1 2">
    <name type="scientific">Gimesia benthica</name>
    <dbReference type="NCBI Taxonomy" id="2608982"/>
    <lineage>
        <taxon>Bacteria</taxon>
        <taxon>Pseudomonadati</taxon>
        <taxon>Planctomycetota</taxon>
        <taxon>Planctomycetia</taxon>
        <taxon>Planctomycetales</taxon>
        <taxon>Planctomycetaceae</taxon>
        <taxon>Gimesia</taxon>
    </lineage>
</organism>
<evidence type="ECO:0000313" key="1">
    <source>
        <dbReference type="EMBL" id="QGQ22939.1"/>
    </source>
</evidence>
<dbReference type="EMBL" id="CP043930">
    <property type="protein sequence ID" value="QGQ22939.1"/>
    <property type="molecule type" value="Genomic_DNA"/>
</dbReference>
<proteinExistence type="predicted"/>
<accession>A0A6I6AD94</accession>
<dbReference type="Proteomes" id="UP000427281">
    <property type="component" value="Chromosome"/>
</dbReference>
<sequence length="309" mass="34031">MVLRLLPAALLTVLLLVVPGKDSLLAAESVEVIDVEGQPLGANVKRLISALDYLGAPLSDELVQKLTAASEQRDARQIQKLLDPEVLCVVSLNPEVRTKVARGPAQAVLQQGGFTPFLIKVINQSTVTRQLQISSPQAGAVYSGAALNSLKRQAQTELNQNENKQSASDRFLEVELFQASPMTVRLSGLECEYVLALIYCHESGKREATLGFDVGAGTQDIGFRGEVPILFTVKKAIPVKLAIRDFDGKPTAARLQFRDQQKRVYPLQAKRLAPDFFFSLRFTVRTAKRFSCQRVNWKWNIAAVPNTSD</sequence>
<keyword evidence="2" id="KW-1185">Reference proteome</keyword>
<dbReference type="KEGG" id="gim:F1728_09745"/>
<reference evidence="1 2" key="1">
    <citation type="submission" date="2019-09" db="EMBL/GenBank/DDBJ databases">
        <title>Gimesia benthica sp. nov., a novel bacterium isolated from deep-sea water of the Northwest Indian Ocean.</title>
        <authorList>
            <person name="Dai X."/>
        </authorList>
    </citation>
    <scope>NUCLEOTIDE SEQUENCE [LARGE SCALE GENOMIC DNA]</scope>
    <source>
        <strain evidence="1 2">E7</strain>
    </source>
</reference>
<protein>
    <submittedName>
        <fullName evidence="1">Uncharacterized protein</fullName>
    </submittedName>
</protein>
<dbReference type="AlphaFoldDB" id="A0A6I6AD94"/>
<evidence type="ECO:0000313" key="2">
    <source>
        <dbReference type="Proteomes" id="UP000427281"/>
    </source>
</evidence>
<name>A0A6I6AD94_9PLAN</name>